<dbReference type="EMBL" id="CAHR02000016">
    <property type="protein sequence ID" value="CCG80848.1"/>
    <property type="molecule type" value="Genomic_DNA"/>
</dbReference>
<name>R4X724_TAPDE</name>
<dbReference type="InterPro" id="IPR037503">
    <property type="entry name" value="Fcf1_PIN"/>
</dbReference>
<organism evidence="8 9">
    <name type="scientific">Taphrina deformans (strain PYCC 5710 / ATCC 11124 / CBS 356.35 / IMI 108563 / JCM 9778 / NBRC 8474)</name>
    <name type="common">Peach leaf curl fungus</name>
    <name type="synonym">Lalaria deformans</name>
    <dbReference type="NCBI Taxonomy" id="1097556"/>
    <lineage>
        <taxon>Eukaryota</taxon>
        <taxon>Fungi</taxon>
        <taxon>Dikarya</taxon>
        <taxon>Ascomycota</taxon>
        <taxon>Taphrinomycotina</taxon>
        <taxon>Taphrinomycetes</taxon>
        <taxon>Taphrinales</taxon>
        <taxon>Taphrinaceae</taxon>
        <taxon>Taphrina</taxon>
    </lineage>
</organism>
<dbReference type="CDD" id="cd09864">
    <property type="entry name" value="PIN_Fcf1-like"/>
    <property type="match status" value="1"/>
</dbReference>
<evidence type="ECO:0000256" key="1">
    <source>
        <dbReference type="ARBA" id="ARBA00004604"/>
    </source>
</evidence>
<comment type="similarity">
    <text evidence="5">Belongs to the UTP23/FCF1 family. FCF1 subfamily.</text>
</comment>
<dbReference type="PANTHER" id="PTHR12416">
    <property type="entry name" value="RRNA-PROCESSING PROTEIN UTP23 HOMOLOG"/>
    <property type="match status" value="1"/>
</dbReference>
<dbReference type="Gene3D" id="3.40.50.1010">
    <property type="entry name" value="5'-nuclease"/>
    <property type="match status" value="1"/>
</dbReference>
<protein>
    <submittedName>
        <fullName evidence="8">rRNA-processing protein fcf1</fullName>
    </submittedName>
</protein>
<dbReference type="Pfam" id="PF04900">
    <property type="entry name" value="Fcf1"/>
    <property type="match status" value="1"/>
</dbReference>
<accession>R4X724</accession>
<dbReference type="VEuPathDB" id="FungiDB:TAPDE_000491"/>
<dbReference type="GO" id="GO:0006364">
    <property type="term" value="P:rRNA processing"/>
    <property type="evidence" value="ECO:0007669"/>
    <property type="project" value="UniProtKB-KW"/>
</dbReference>
<sequence>MGKAKKTRKFAQTKRVISASDSRIRRDPTTRKTDDRRRDGEGNLVREIPQVASSLFFQFNEALRPPYRVLIDTNFINFCIKNKLDLVRSMMDALYAKCIPCITDCVLAELETLGSKFRLALQVAKDPRFERLTCSHKGIYADDCLVDRCMQSRCYLVASNDLHLKQRIRKIPGVPILYVGNHVIKVERLPDLL</sequence>
<dbReference type="SUPFAM" id="SSF88723">
    <property type="entry name" value="PIN domain-like"/>
    <property type="match status" value="1"/>
</dbReference>
<evidence type="ECO:0000256" key="4">
    <source>
        <dbReference type="ARBA" id="ARBA00023242"/>
    </source>
</evidence>
<dbReference type="SMART" id="SM00670">
    <property type="entry name" value="PINc"/>
    <property type="match status" value="1"/>
</dbReference>
<reference evidence="8 9" key="1">
    <citation type="journal article" date="2013" name="MBio">
        <title>Genome sequencing of the plant pathogen Taphrina deformans, the causal agent of peach leaf curl.</title>
        <authorList>
            <person name="Cisse O.H."/>
            <person name="Almeida J.M.G.C.F."/>
            <person name="Fonseca A."/>
            <person name="Kumar A.A."/>
            <person name="Salojaervi J."/>
            <person name="Overmyer K."/>
            <person name="Hauser P.M."/>
            <person name="Pagni M."/>
        </authorList>
    </citation>
    <scope>NUCLEOTIDE SEQUENCE [LARGE SCALE GENOMIC DNA]</scope>
    <source>
        <strain evidence="9">PYCC 5710 / ATCC 11124 / CBS 356.35 / IMI 108563 / JCM 9778 / NBRC 8474</strain>
    </source>
</reference>
<comment type="caution">
    <text evidence="8">The sequence shown here is derived from an EMBL/GenBank/DDBJ whole genome shotgun (WGS) entry which is preliminary data.</text>
</comment>
<gene>
    <name evidence="8" type="ORF">TAPDE_000491</name>
</gene>
<feature type="domain" description="PIN" evidence="7">
    <location>
        <begin position="67"/>
        <end position="166"/>
    </location>
</feature>
<evidence type="ECO:0000313" key="8">
    <source>
        <dbReference type="EMBL" id="CCG80848.1"/>
    </source>
</evidence>
<evidence type="ECO:0000313" key="9">
    <source>
        <dbReference type="Proteomes" id="UP000013776"/>
    </source>
</evidence>
<evidence type="ECO:0000256" key="6">
    <source>
        <dbReference type="SAM" id="MobiDB-lite"/>
    </source>
</evidence>
<feature type="region of interest" description="Disordered" evidence="6">
    <location>
        <begin position="1"/>
        <end position="43"/>
    </location>
</feature>
<dbReference type="InterPro" id="IPR002716">
    <property type="entry name" value="PIN_dom"/>
</dbReference>
<dbReference type="AlphaFoldDB" id="R4X724"/>
<evidence type="ECO:0000256" key="5">
    <source>
        <dbReference type="ARBA" id="ARBA00024026"/>
    </source>
</evidence>
<evidence type="ECO:0000256" key="2">
    <source>
        <dbReference type="ARBA" id="ARBA00022517"/>
    </source>
</evidence>
<dbReference type="InterPro" id="IPR029060">
    <property type="entry name" value="PIN-like_dom_sf"/>
</dbReference>
<dbReference type="STRING" id="1097556.R4X724"/>
<feature type="compositionally biased region" description="Basic and acidic residues" evidence="6">
    <location>
        <begin position="22"/>
        <end position="41"/>
    </location>
</feature>
<comment type="subcellular location">
    <subcellularLocation>
        <location evidence="1">Nucleus</location>
        <location evidence="1">Nucleolus</location>
    </subcellularLocation>
</comment>
<keyword evidence="2" id="KW-0690">Ribosome biogenesis</keyword>
<evidence type="ECO:0000259" key="7">
    <source>
        <dbReference type="SMART" id="SM00670"/>
    </source>
</evidence>
<dbReference type="InterPro" id="IPR006984">
    <property type="entry name" value="Fcf1/UTP23"/>
</dbReference>
<dbReference type="OrthoDB" id="76105at2759"/>
<dbReference type="eggNOG" id="KOG3165">
    <property type="taxonomic scope" value="Eukaryota"/>
</dbReference>
<dbReference type="GO" id="GO:0032040">
    <property type="term" value="C:small-subunit processome"/>
    <property type="evidence" value="ECO:0007669"/>
    <property type="project" value="InterPro"/>
</dbReference>
<evidence type="ECO:0000256" key="3">
    <source>
        <dbReference type="ARBA" id="ARBA00022552"/>
    </source>
</evidence>
<dbReference type="FunFam" id="3.40.50.1010:FF:000035">
    <property type="entry name" value="Fcf1, putative"/>
    <property type="match status" value="1"/>
</dbReference>
<keyword evidence="3" id="KW-0698">rRNA processing</keyword>
<dbReference type="GO" id="GO:0004540">
    <property type="term" value="F:RNA nuclease activity"/>
    <property type="evidence" value="ECO:0007669"/>
    <property type="project" value="UniProtKB-ARBA"/>
</dbReference>
<feature type="compositionally biased region" description="Basic residues" evidence="6">
    <location>
        <begin position="1"/>
        <end position="12"/>
    </location>
</feature>
<dbReference type="Proteomes" id="UP000013776">
    <property type="component" value="Unassembled WGS sequence"/>
</dbReference>
<keyword evidence="9" id="KW-1185">Reference proteome</keyword>
<keyword evidence="4" id="KW-0539">Nucleus</keyword>
<proteinExistence type="inferred from homology"/>